<accession>A0A0D2I1K7</accession>
<dbReference type="STRING" id="1306947.J120_04245"/>
<name>A0A0D2I1K7_9BACT</name>
<organism evidence="1 2">
    <name type="scientific">candidate division TM6 bacterium JCVI TM6SC1</name>
    <dbReference type="NCBI Taxonomy" id="1306947"/>
    <lineage>
        <taxon>Bacteria</taxon>
        <taxon>Candidatus Babelota</taxon>
        <taxon>Vermiphilus</taxon>
    </lineage>
</organism>
<protein>
    <submittedName>
        <fullName evidence="1">Uncharacterized protein</fullName>
    </submittedName>
</protein>
<sequence>MYILGATIQATIEKAFKDLGRIKDLIKQQKTELARTTALFQEQTRFGEQATGLMTAFIQITRVGPFKQSNIVVSPVSRDFIVGLIKLFRFMHFFVQEYNPSVDSELSNIQSLFVQTLGVIRQIHRQYIDPLLTRENGQLKLTGTLKSEDINAINVLLQQKLRPIQKEARGLEQSLYEQLEQARKANVSRIFNSSKAQRSKEAISLVYTLAIEVTSALEKIFRDFNALRVLVNTRQQAPLAELIIRQHEGYQPTEQQPIENE</sequence>
<gene>
    <name evidence="1" type="ORF">J120_04245</name>
</gene>
<keyword evidence="2" id="KW-1185">Reference proteome</keyword>
<reference evidence="1 2" key="1">
    <citation type="journal article" date="2013" name="Proc. Natl. Acad. Sci. U.S.A.">
        <title>Candidate phylum TM6 genome recovered from a hospital sink biofilm provides genomic insights into this uncultivated phylum.</title>
        <authorList>
            <person name="McLean J.S."/>
            <person name="Lombardo M.J."/>
            <person name="Badger J.H."/>
            <person name="Edlund A."/>
            <person name="Novotny M."/>
            <person name="Yee-Greenbaum J."/>
            <person name="Vyahhi N."/>
            <person name="Hall A.P."/>
            <person name="Yang Y."/>
            <person name="Dupont C.L."/>
            <person name="Ziegler M.G."/>
            <person name="Chitsaz H."/>
            <person name="Allen A.E."/>
            <person name="Yooseph S."/>
            <person name="Tesler G."/>
            <person name="Pevzner P.A."/>
            <person name="Friedman R.M."/>
            <person name="Nealson K.H."/>
            <person name="Venter J.C."/>
            <person name="Lasken R.S."/>
        </authorList>
    </citation>
    <scope>NUCLEOTIDE SEQUENCE [LARGE SCALE GENOMIC DNA]</scope>
    <source>
        <strain evidence="1 2">TM6SC1</strain>
    </source>
</reference>
<evidence type="ECO:0000313" key="2">
    <source>
        <dbReference type="Proteomes" id="UP000032214"/>
    </source>
</evidence>
<comment type="caution">
    <text evidence="1">The sequence shown here is derived from an EMBL/GenBank/DDBJ whole genome shotgun (WGS) entry which is preliminary data.</text>
</comment>
<dbReference type="EMBL" id="ARQD01000003">
    <property type="protein sequence ID" value="KIX85105.1"/>
    <property type="molecule type" value="Genomic_DNA"/>
</dbReference>
<dbReference type="AlphaFoldDB" id="A0A0D2I1K7"/>
<proteinExistence type="predicted"/>
<dbReference type="Proteomes" id="UP000032214">
    <property type="component" value="Unassembled WGS sequence"/>
</dbReference>
<evidence type="ECO:0000313" key="1">
    <source>
        <dbReference type="EMBL" id="KIX85105.1"/>
    </source>
</evidence>